<reference evidence="1 3" key="1">
    <citation type="journal article" date="2014" name="Agronomy (Basel)">
        <title>A Draft Genome Sequence for Ensete ventricosum, the Drought-Tolerant Tree Against Hunger.</title>
        <authorList>
            <person name="Harrison J."/>
            <person name="Moore K.A."/>
            <person name="Paszkiewicz K."/>
            <person name="Jones T."/>
            <person name="Grant M."/>
            <person name="Ambacheew D."/>
            <person name="Muzemil S."/>
            <person name="Studholme D.J."/>
        </authorList>
    </citation>
    <scope>NUCLEOTIDE SEQUENCE [LARGE SCALE GENOMIC DNA]</scope>
</reference>
<evidence type="ECO:0000313" key="2">
    <source>
        <dbReference type="EMBL" id="RZR74386.1"/>
    </source>
</evidence>
<dbReference type="EMBL" id="AMZH03007641">
    <property type="protein sequence ID" value="RRT60792.1"/>
    <property type="molecule type" value="Genomic_DNA"/>
</dbReference>
<protein>
    <submittedName>
        <fullName evidence="1">Uncharacterized protein</fullName>
    </submittedName>
</protein>
<reference evidence="2" key="2">
    <citation type="journal article" date="2018" name="Data Brief">
        <title>Genome sequence data from 17 accessions of Ensete ventricosum, a staple food crop for millions in Ethiopia.</title>
        <authorList>
            <person name="Yemataw Z."/>
            <person name="Muzemil S."/>
            <person name="Ambachew D."/>
            <person name="Tripathi L."/>
            <person name="Tesfaye K."/>
            <person name="Chala A."/>
            <person name="Farbos A."/>
            <person name="O'Neill P."/>
            <person name="Moore K."/>
            <person name="Grant M."/>
            <person name="Studholme D.J."/>
        </authorList>
    </citation>
    <scope>NUCLEOTIDE SEQUENCE [LARGE SCALE GENOMIC DNA]</scope>
    <source>
        <tissue evidence="2">Leaf</tissue>
    </source>
</reference>
<dbReference type="AlphaFoldDB" id="A0A426ZA00"/>
<gene>
    <name evidence="1" type="ORF">B296_00002917</name>
    <name evidence="2" type="ORF">BHM03_00036101</name>
</gene>
<evidence type="ECO:0000313" key="3">
    <source>
        <dbReference type="Proteomes" id="UP000287651"/>
    </source>
</evidence>
<proteinExistence type="predicted"/>
<dbReference type="Proteomes" id="UP000287651">
    <property type="component" value="Unassembled WGS sequence"/>
</dbReference>
<sequence>MTTIGFSPRTLRYEYEEHYSPSGAGDSHALLYAVVKAVISSSPYQGLLPSLPIGCLRNEDTDCGVQTEISKLAYSLSDQTSCTGNEFPLRYA</sequence>
<name>A0A426ZA00_ENSVE</name>
<dbReference type="Proteomes" id="UP000290560">
    <property type="component" value="Unassembled WGS sequence"/>
</dbReference>
<reference evidence="1" key="3">
    <citation type="submission" date="2018-09" db="EMBL/GenBank/DDBJ databases">
        <authorList>
            <person name="Harrison J."/>
            <person name="Moore K.A."/>
            <person name="Paszkiewicz K."/>
            <person name="Jones T."/>
            <person name="Grant M."/>
            <person name="Ambacheew D."/>
            <person name="Muzemil S."/>
            <person name="Studholme D."/>
        </authorList>
    </citation>
    <scope>NUCLEOTIDE SEQUENCE</scope>
</reference>
<dbReference type="EMBL" id="KV876222">
    <property type="protein sequence ID" value="RZR74386.1"/>
    <property type="molecule type" value="Genomic_DNA"/>
</dbReference>
<evidence type="ECO:0000313" key="1">
    <source>
        <dbReference type="EMBL" id="RRT60792.1"/>
    </source>
</evidence>
<accession>A0A426ZA00</accession>
<organism evidence="1 3">
    <name type="scientific">Ensete ventricosum</name>
    <name type="common">Abyssinian banana</name>
    <name type="synonym">Musa ensete</name>
    <dbReference type="NCBI Taxonomy" id="4639"/>
    <lineage>
        <taxon>Eukaryota</taxon>
        <taxon>Viridiplantae</taxon>
        <taxon>Streptophyta</taxon>
        <taxon>Embryophyta</taxon>
        <taxon>Tracheophyta</taxon>
        <taxon>Spermatophyta</taxon>
        <taxon>Magnoliopsida</taxon>
        <taxon>Liliopsida</taxon>
        <taxon>Zingiberales</taxon>
        <taxon>Musaceae</taxon>
        <taxon>Ensete</taxon>
    </lineage>
</organism>